<dbReference type="GO" id="GO:0016747">
    <property type="term" value="F:acyltransferase activity, transferring groups other than amino-acyl groups"/>
    <property type="evidence" value="ECO:0007669"/>
    <property type="project" value="InterPro"/>
</dbReference>
<evidence type="ECO:0000259" key="3">
    <source>
        <dbReference type="PROSITE" id="PS51186"/>
    </source>
</evidence>
<dbReference type="SUPFAM" id="SSF55729">
    <property type="entry name" value="Acyl-CoA N-acyltransferases (Nat)"/>
    <property type="match status" value="1"/>
</dbReference>
<dbReference type="InterPro" id="IPR016181">
    <property type="entry name" value="Acyl_CoA_acyltransferase"/>
</dbReference>
<dbReference type="RefSeq" id="WP_006826550.1">
    <property type="nucleotide sequence ID" value="NZ_AOIL01000050.1"/>
</dbReference>
<dbReference type="InterPro" id="IPR050832">
    <property type="entry name" value="Bact_Acetyltransf"/>
</dbReference>
<name>L9ZUD1_9EURY</name>
<sequence length="160" mass="17631">MVDVRVADADAAREDAFDVRHEVFVDEQGVDEALEYDEYDEPEADAVHFVAYSDETDASDAPDADPIGAARLRTADASNIGKVERVAVREPWRKTGVGRALMLAIEAQADEQGLAALTLHSQTHAAGFYRELDYETIGDEFTEAGIPHVKMRKQLDGDEH</sequence>
<reference evidence="4 5" key="1">
    <citation type="journal article" date="2014" name="PLoS Genet.">
        <title>Phylogenetically driven sequencing of extremely halophilic archaea reveals strategies for static and dynamic osmo-response.</title>
        <authorList>
            <person name="Becker E.A."/>
            <person name="Seitzer P.M."/>
            <person name="Tritt A."/>
            <person name="Larsen D."/>
            <person name="Krusor M."/>
            <person name="Yao A.I."/>
            <person name="Wu D."/>
            <person name="Madern D."/>
            <person name="Eisen J.A."/>
            <person name="Darling A.E."/>
            <person name="Facciotti M.T."/>
        </authorList>
    </citation>
    <scope>NUCLEOTIDE SEQUENCE [LARGE SCALE GENOMIC DNA]</scope>
    <source>
        <strain evidence="4 5">DSM 12281</strain>
    </source>
</reference>
<dbReference type="STRING" id="1230458.C484_14348"/>
<evidence type="ECO:0000313" key="4">
    <source>
        <dbReference type="EMBL" id="ELY88783.1"/>
    </source>
</evidence>
<keyword evidence="5" id="KW-1185">Reference proteome</keyword>
<protein>
    <submittedName>
        <fullName evidence="4">N-acetyltransferase GCN5</fullName>
    </submittedName>
</protein>
<dbReference type="OrthoDB" id="111868at2157"/>
<evidence type="ECO:0000256" key="1">
    <source>
        <dbReference type="ARBA" id="ARBA00022679"/>
    </source>
</evidence>
<dbReference type="Pfam" id="PF13673">
    <property type="entry name" value="Acetyltransf_10"/>
    <property type="match status" value="1"/>
</dbReference>
<proteinExistence type="predicted"/>
<accession>L9ZUD1</accession>
<organism evidence="4 5">
    <name type="scientific">Natrialba taiwanensis DSM 12281</name>
    <dbReference type="NCBI Taxonomy" id="1230458"/>
    <lineage>
        <taxon>Archaea</taxon>
        <taxon>Methanobacteriati</taxon>
        <taxon>Methanobacteriota</taxon>
        <taxon>Stenosarchaea group</taxon>
        <taxon>Halobacteria</taxon>
        <taxon>Halobacteriales</taxon>
        <taxon>Natrialbaceae</taxon>
        <taxon>Natrialba</taxon>
    </lineage>
</organism>
<dbReference type="CDD" id="cd04301">
    <property type="entry name" value="NAT_SF"/>
    <property type="match status" value="1"/>
</dbReference>
<dbReference type="AlphaFoldDB" id="L9ZUD1"/>
<dbReference type="EMBL" id="AOIL01000050">
    <property type="protein sequence ID" value="ELY88783.1"/>
    <property type="molecule type" value="Genomic_DNA"/>
</dbReference>
<dbReference type="Proteomes" id="UP000011648">
    <property type="component" value="Unassembled WGS sequence"/>
</dbReference>
<evidence type="ECO:0000256" key="2">
    <source>
        <dbReference type="ARBA" id="ARBA00023315"/>
    </source>
</evidence>
<gene>
    <name evidence="4" type="ORF">C484_14348</name>
</gene>
<dbReference type="PATRIC" id="fig|1230458.4.peg.2894"/>
<keyword evidence="2" id="KW-0012">Acyltransferase</keyword>
<dbReference type="Gene3D" id="3.40.630.30">
    <property type="match status" value="1"/>
</dbReference>
<dbReference type="PROSITE" id="PS51186">
    <property type="entry name" value="GNAT"/>
    <property type="match status" value="1"/>
</dbReference>
<dbReference type="InterPro" id="IPR000182">
    <property type="entry name" value="GNAT_dom"/>
</dbReference>
<dbReference type="PANTHER" id="PTHR43877">
    <property type="entry name" value="AMINOALKYLPHOSPHONATE N-ACETYLTRANSFERASE-RELATED-RELATED"/>
    <property type="match status" value="1"/>
</dbReference>
<keyword evidence="1 4" id="KW-0808">Transferase</keyword>
<comment type="caution">
    <text evidence="4">The sequence shown here is derived from an EMBL/GenBank/DDBJ whole genome shotgun (WGS) entry which is preliminary data.</text>
</comment>
<feature type="domain" description="N-acetyltransferase" evidence="3">
    <location>
        <begin position="2"/>
        <end position="156"/>
    </location>
</feature>
<evidence type="ECO:0000313" key="5">
    <source>
        <dbReference type="Proteomes" id="UP000011648"/>
    </source>
</evidence>